<feature type="transmembrane region" description="Helical" evidence="1">
    <location>
        <begin position="23"/>
        <end position="41"/>
    </location>
</feature>
<dbReference type="AlphaFoldDB" id="A0A8S1STP1"/>
<evidence type="ECO:0000313" key="2">
    <source>
        <dbReference type="EMBL" id="CAD8142766.1"/>
    </source>
</evidence>
<dbReference type="EMBL" id="CAJJDO010000011">
    <property type="protein sequence ID" value="CAD8142766.1"/>
    <property type="molecule type" value="Genomic_DNA"/>
</dbReference>
<evidence type="ECO:0000256" key="1">
    <source>
        <dbReference type="SAM" id="Phobius"/>
    </source>
</evidence>
<dbReference type="Proteomes" id="UP000689195">
    <property type="component" value="Unassembled WGS sequence"/>
</dbReference>
<feature type="transmembrane region" description="Helical" evidence="1">
    <location>
        <begin position="262"/>
        <end position="285"/>
    </location>
</feature>
<name>A0A8S1STP1_9CILI</name>
<feature type="transmembrane region" description="Helical" evidence="1">
    <location>
        <begin position="172"/>
        <end position="198"/>
    </location>
</feature>
<dbReference type="OrthoDB" id="10395192at2759"/>
<keyword evidence="1" id="KW-0472">Membrane</keyword>
<feature type="transmembrane region" description="Helical" evidence="1">
    <location>
        <begin position="210"/>
        <end position="229"/>
    </location>
</feature>
<feature type="transmembrane region" description="Helical" evidence="1">
    <location>
        <begin position="62"/>
        <end position="81"/>
    </location>
</feature>
<gene>
    <name evidence="2" type="ORF">PPENT_87.1.T0110326</name>
</gene>
<comment type="caution">
    <text evidence="2">The sequence shown here is derived from an EMBL/GenBank/DDBJ whole genome shotgun (WGS) entry which is preliminary data.</text>
</comment>
<keyword evidence="1" id="KW-1133">Transmembrane helix</keyword>
<proteinExistence type="predicted"/>
<keyword evidence="3" id="KW-1185">Reference proteome</keyword>
<protein>
    <submittedName>
        <fullName evidence="2">Uncharacterized protein</fullName>
    </submittedName>
</protein>
<feature type="transmembrane region" description="Helical" evidence="1">
    <location>
        <begin position="101"/>
        <end position="125"/>
    </location>
</feature>
<organism evidence="2 3">
    <name type="scientific">Paramecium pentaurelia</name>
    <dbReference type="NCBI Taxonomy" id="43138"/>
    <lineage>
        <taxon>Eukaryota</taxon>
        <taxon>Sar</taxon>
        <taxon>Alveolata</taxon>
        <taxon>Ciliophora</taxon>
        <taxon>Intramacronucleata</taxon>
        <taxon>Oligohymenophorea</taxon>
        <taxon>Peniculida</taxon>
        <taxon>Parameciidae</taxon>
        <taxon>Paramecium</taxon>
    </lineage>
</organism>
<keyword evidence="1" id="KW-0812">Transmembrane</keyword>
<reference evidence="2" key="1">
    <citation type="submission" date="2021-01" db="EMBL/GenBank/DDBJ databases">
        <authorList>
            <consortium name="Genoscope - CEA"/>
            <person name="William W."/>
        </authorList>
    </citation>
    <scope>NUCLEOTIDE SEQUENCE</scope>
</reference>
<sequence>MSKKSSDTYKLPLLMDVNNIPELVAYICFLVISLLLMIKVYKNLVNIKNLQLSRAEEQKDMLLIQKLLLINLTFEFISYSIEIVGYPFLDSESDVFPISYYFFSYSHIVVLYIAYWRSSLIWIQLLSMKQTDDTVLKNIYICLKRFPIIEILIIILAILMFVFYLLKKSTLAGLLFFFITCFILFIFIIVGILFRIYVLTQKDIPKDSRLRVQIYILILIIVIMFRLIWNFLNILPNFQDVLKDFKYQQNPDGTLEERPFNWTIYIIIYIPLANFVPIFLLTNIYQPKSLNLNRKKTLIDISF</sequence>
<feature type="transmembrane region" description="Helical" evidence="1">
    <location>
        <begin position="146"/>
        <end position="166"/>
    </location>
</feature>
<evidence type="ECO:0000313" key="3">
    <source>
        <dbReference type="Proteomes" id="UP000689195"/>
    </source>
</evidence>
<accession>A0A8S1STP1</accession>